<dbReference type="PANTHER" id="PTHR41260">
    <property type="entry name" value="PROTEIN ECSC"/>
    <property type="match status" value="1"/>
</dbReference>
<name>A0A498A0J0_9RHOB</name>
<accession>A0A498A0J0</accession>
<protein>
    <submittedName>
        <fullName evidence="1">EcsC family protein</fullName>
    </submittedName>
</protein>
<evidence type="ECO:0000313" key="1">
    <source>
        <dbReference type="EMBL" id="RLK11395.1"/>
    </source>
</evidence>
<keyword evidence="2" id="KW-1185">Reference proteome</keyword>
<dbReference type="EMBL" id="RCCT01000001">
    <property type="protein sequence ID" value="RLK11395.1"/>
    <property type="molecule type" value="Genomic_DNA"/>
</dbReference>
<evidence type="ECO:0000313" key="2">
    <source>
        <dbReference type="Proteomes" id="UP000271700"/>
    </source>
</evidence>
<dbReference type="AlphaFoldDB" id="A0A498A0J0"/>
<dbReference type="Pfam" id="PF12787">
    <property type="entry name" value="EcsC"/>
    <property type="match status" value="1"/>
</dbReference>
<dbReference type="OrthoDB" id="7569638at2"/>
<proteinExistence type="predicted"/>
<dbReference type="Proteomes" id="UP000271700">
    <property type="component" value="Unassembled WGS sequence"/>
</dbReference>
<comment type="caution">
    <text evidence="1">The sequence shown here is derived from an EMBL/GenBank/DDBJ whole genome shotgun (WGS) entry which is preliminary data.</text>
</comment>
<gene>
    <name evidence="1" type="ORF">CLV75_1396</name>
</gene>
<dbReference type="InterPro" id="IPR024787">
    <property type="entry name" value="EcsC"/>
</dbReference>
<dbReference type="RefSeq" id="WP_010441689.1">
    <property type="nucleotide sequence ID" value="NZ_AEYW01000013.1"/>
</dbReference>
<sequence>MQDVVLVEKLDPEAELDRLAQLYGSAGGAGVNLLNKLGGSAESLLDQLPKPVREGLTEATEQALWLAMHAAEGTRRAVPDQKPWVNTALTTAMGAAGGLGGVSTALVELPATTAMMLRAIQGAAAREGFDPKAENVKFDSIRVLSAAGPLAEDDGADLGFFSMRLTLTGPTMQRLIALVAPRLSVVLGQKLAAQSVPLLGALAGGGTNFIYTRYYQQIAQVHFGLRRLAIDADIPHDELVRRLSGRMALRQGTFP</sequence>
<dbReference type="STRING" id="981384.GCA_000192475_01604"/>
<organism evidence="1 2">
    <name type="scientific">Ruegeria conchae</name>
    <dbReference type="NCBI Taxonomy" id="981384"/>
    <lineage>
        <taxon>Bacteria</taxon>
        <taxon>Pseudomonadati</taxon>
        <taxon>Pseudomonadota</taxon>
        <taxon>Alphaproteobacteria</taxon>
        <taxon>Rhodobacterales</taxon>
        <taxon>Roseobacteraceae</taxon>
        <taxon>Ruegeria</taxon>
    </lineage>
</organism>
<dbReference type="PANTHER" id="PTHR41260:SF1">
    <property type="entry name" value="PROTEIN ECSC"/>
    <property type="match status" value="1"/>
</dbReference>
<reference evidence="1 2" key="1">
    <citation type="submission" date="2018-10" db="EMBL/GenBank/DDBJ databases">
        <title>Genomic Encyclopedia of Archaeal and Bacterial Type Strains, Phase II (KMG-II): from individual species to whole genera.</title>
        <authorList>
            <person name="Goeker M."/>
        </authorList>
    </citation>
    <scope>NUCLEOTIDE SEQUENCE [LARGE SCALE GENOMIC DNA]</scope>
    <source>
        <strain evidence="1 2">DSM 29317</strain>
    </source>
</reference>